<dbReference type="Pfam" id="PF00209">
    <property type="entry name" value="SNF"/>
    <property type="match status" value="2"/>
</dbReference>
<evidence type="ECO:0000313" key="14">
    <source>
        <dbReference type="Proteomes" id="UP000014760"/>
    </source>
</evidence>
<dbReference type="EMBL" id="AMQN01027881">
    <property type="status" value="NOT_ANNOTATED_CDS"/>
    <property type="molecule type" value="Genomic_DNA"/>
</dbReference>
<comment type="similarity">
    <text evidence="2 10">Belongs to the sodium:neurotransmitter symporter (SNF) (TC 2.A.22) family.</text>
</comment>
<dbReference type="PROSITE" id="PS50267">
    <property type="entry name" value="NA_NEUROTRAN_SYMP_3"/>
    <property type="match status" value="2"/>
</dbReference>
<feature type="transmembrane region" description="Helical" evidence="11">
    <location>
        <begin position="109"/>
        <end position="127"/>
    </location>
</feature>
<keyword evidence="4 10" id="KW-0812">Transmembrane</keyword>
<dbReference type="PROSITE" id="PS00754">
    <property type="entry name" value="NA_NEUROTRAN_SYMP_2"/>
    <property type="match status" value="1"/>
</dbReference>
<evidence type="ECO:0000256" key="1">
    <source>
        <dbReference type="ARBA" id="ARBA00004141"/>
    </source>
</evidence>
<dbReference type="GO" id="GO:0046872">
    <property type="term" value="F:metal ion binding"/>
    <property type="evidence" value="ECO:0007669"/>
    <property type="project" value="UniProtKB-KW"/>
</dbReference>
<dbReference type="InterPro" id="IPR000175">
    <property type="entry name" value="Na/ntran_symport"/>
</dbReference>
<dbReference type="InterPro" id="IPR037272">
    <property type="entry name" value="SNS_sf"/>
</dbReference>
<dbReference type="HOGENOM" id="CLU_919032_0_0_1"/>
<evidence type="ECO:0000256" key="5">
    <source>
        <dbReference type="ARBA" id="ARBA00022989"/>
    </source>
</evidence>
<dbReference type="PANTHER" id="PTHR11616:SF321">
    <property type="entry name" value="SODIUM-DEPENDENT NUTRIENT AMINO ACID TRANSPORTER 1-RELATED"/>
    <property type="match status" value="1"/>
</dbReference>
<reference evidence="13" key="3">
    <citation type="submission" date="2015-06" db="UniProtKB">
        <authorList>
            <consortium name="EnsemblMetazoa"/>
        </authorList>
    </citation>
    <scope>IDENTIFICATION</scope>
</reference>
<dbReference type="PROSITE" id="PS00610">
    <property type="entry name" value="NA_NEUROTRAN_SYMP_1"/>
    <property type="match status" value="1"/>
</dbReference>
<keyword evidence="14" id="KW-1185">Reference proteome</keyword>
<reference evidence="14" key="1">
    <citation type="submission" date="2012-12" db="EMBL/GenBank/DDBJ databases">
        <authorList>
            <person name="Hellsten U."/>
            <person name="Grimwood J."/>
            <person name="Chapman J.A."/>
            <person name="Shapiro H."/>
            <person name="Aerts A."/>
            <person name="Otillar R.P."/>
            <person name="Terry A.Y."/>
            <person name="Boore J.L."/>
            <person name="Simakov O."/>
            <person name="Marletaz F."/>
            <person name="Cho S.-J."/>
            <person name="Edsinger-Gonzales E."/>
            <person name="Havlak P."/>
            <person name="Kuo D.-H."/>
            <person name="Larsson T."/>
            <person name="Lv J."/>
            <person name="Arendt D."/>
            <person name="Savage R."/>
            <person name="Osoegawa K."/>
            <person name="de Jong P."/>
            <person name="Lindberg D.R."/>
            <person name="Seaver E.C."/>
            <person name="Weisblat D.A."/>
            <person name="Putnam N.H."/>
            <person name="Grigoriev I.V."/>
            <person name="Rokhsar D.S."/>
        </authorList>
    </citation>
    <scope>NUCLEOTIDE SEQUENCE</scope>
    <source>
        <strain evidence="14">I ESC-2004</strain>
    </source>
</reference>
<evidence type="ECO:0000256" key="6">
    <source>
        <dbReference type="ARBA" id="ARBA00023136"/>
    </source>
</evidence>
<organism evidence="12">
    <name type="scientific">Capitella teleta</name>
    <name type="common">Polychaete worm</name>
    <dbReference type="NCBI Taxonomy" id="283909"/>
    <lineage>
        <taxon>Eukaryota</taxon>
        <taxon>Metazoa</taxon>
        <taxon>Spiralia</taxon>
        <taxon>Lophotrochozoa</taxon>
        <taxon>Annelida</taxon>
        <taxon>Polychaeta</taxon>
        <taxon>Sedentaria</taxon>
        <taxon>Scolecida</taxon>
        <taxon>Capitellidae</taxon>
        <taxon>Capitella</taxon>
    </lineage>
</organism>
<dbReference type="EMBL" id="KB308728">
    <property type="protein sequence ID" value="ELT96748.1"/>
    <property type="molecule type" value="Genomic_DNA"/>
</dbReference>
<keyword evidence="7" id="KW-0325">Glycoprotein</keyword>
<keyword evidence="8" id="KW-0479">Metal-binding</keyword>
<evidence type="ECO:0000313" key="12">
    <source>
        <dbReference type="EMBL" id="ELT96748.1"/>
    </source>
</evidence>
<dbReference type="PANTHER" id="PTHR11616">
    <property type="entry name" value="SODIUM/CHLORIDE DEPENDENT TRANSPORTER"/>
    <property type="match status" value="1"/>
</dbReference>
<dbReference type="SUPFAM" id="SSF161070">
    <property type="entry name" value="SNF-like"/>
    <property type="match status" value="2"/>
</dbReference>
<keyword evidence="3 10" id="KW-0813">Transport</keyword>
<evidence type="ECO:0000256" key="4">
    <source>
        <dbReference type="ARBA" id="ARBA00022692"/>
    </source>
</evidence>
<evidence type="ECO:0000256" key="9">
    <source>
        <dbReference type="PIRSR" id="PIRSR600175-2"/>
    </source>
</evidence>
<keyword evidence="9" id="KW-1015">Disulfide bond</keyword>
<keyword evidence="6 11" id="KW-0472">Membrane</keyword>
<dbReference type="Proteomes" id="UP000014760">
    <property type="component" value="Unassembled WGS sequence"/>
</dbReference>
<feature type="transmembrane region" description="Helical" evidence="11">
    <location>
        <begin position="180"/>
        <end position="204"/>
    </location>
</feature>
<dbReference type="OrthoDB" id="6581954at2759"/>
<dbReference type="STRING" id="283909.R7TS51"/>
<name>R7TS51_CAPTE</name>
<evidence type="ECO:0000256" key="8">
    <source>
        <dbReference type="PIRSR" id="PIRSR600175-1"/>
    </source>
</evidence>
<feature type="transmembrane region" description="Helical" evidence="11">
    <location>
        <begin position="255"/>
        <end position="277"/>
    </location>
</feature>
<feature type="transmembrane region" description="Helical" evidence="11">
    <location>
        <begin position="55"/>
        <end position="73"/>
    </location>
</feature>
<keyword evidence="8" id="KW-0915">Sodium</keyword>
<feature type="binding site" evidence="8">
    <location>
        <position position="36"/>
    </location>
    <ligand>
        <name>Na(+)</name>
        <dbReference type="ChEBI" id="CHEBI:29101"/>
        <label>1</label>
    </ligand>
</feature>
<evidence type="ECO:0000256" key="3">
    <source>
        <dbReference type="ARBA" id="ARBA00022448"/>
    </source>
</evidence>
<dbReference type="OMA" id="HINCIHW"/>
<keyword evidence="10" id="KW-0769">Symport</keyword>
<accession>R7TS51</accession>
<dbReference type="EnsemblMetazoa" id="CapteT185660">
    <property type="protein sequence ID" value="CapteP185660"/>
    <property type="gene ID" value="CapteG185660"/>
</dbReference>
<dbReference type="PRINTS" id="PR00176">
    <property type="entry name" value="NANEUSMPORT"/>
</dbReference>
<dbReference type="AlphaFoldDB" id="R7TS51"/>
<sequence>MERDPASTDNQSQKDEPARGNWGGQLEFILTCVGYAVGLGNVWRFPYLCYKNGGGAFLVPYFVVLAIIGLPLFFMELAFGQFASLGPIAIWTVNPLFKGLGYSMVITNTVIGLYYNVIIAWTIYYFFASMTSELPWQECGHEWNTALCTTTEQFRNYTMSPGLVFVVYPEALTQMPLPPVWSVLFFFMLMTLGFSSEFSIMECFFSSVIDELDFVRKSAQRKVIFRAVFCFVFFLIGLSMITNSGFYVFNIVDAFVGGFPLLFVGLLETIAIQFIYVKAGSSSEGLTANQYGDRGGRYPDFET</sequence>
<feature type="binding site" evidence="8">
    <location>
        <position position="37"/>
    </location>
    <ligand>
        <name>Na(+)</name>
        <dbReference type="ChEBI" id="CHEBI:29101"/>
        <label>1</label>
    </ligand>
</feature>
<feature type="binding site" evidence="8">
    <location>
        <position position="41"/>
    </location>
    <ligand>
        <name>Na(+)</name>
        <dbReference type="ChEBI" id="CHEBI:29101"/>
        <label>1</label>
    </ligand>
</feature>
<comment type="subcellular location">
    <subcellularLocation>
        <location evidence="1">Membrane</location>
        <topology evidence="1">Multi-pass membrane protein</topology>
    </subcellularLocation>
</comment>
<proteinExistence type="inferred from homology"/>
<protein>
    <recommendedName>
        <fullName evidence="10">Transporter</fullName>
    </recommendedName>
</protein>
<keyword evidence="5 11" id="KW-1133">Transmembrane helix</keyword>
<feature type="transmembrane region" description="Helical" evidence="11">
    <location>
        <begin position="22"/>
        <end position="43"/>
    </location>
</feature>
<evidence type="ECO:0000313" key="13">
    <source>
        <dbReference type="EnsemblMetazoa" id="CapteP185660"/>
    </source>
</evidence>
<dbReference type="GO" id="GO:0005283">
    <property type="term" value="F:amino acid:sodium symporter activity"/>
    <property type="evidence" value="ECO:0007669"/>
    <property type="project" value="TreeGrafter"/>
</dbReference>
<dbReference type="GO" id="GO:0005886">
    <property type="term" value="C:plasma membrane"/>
    <property type="evidence" value="ECO:0007669"/>
    <property type="project" value="TreeGrafter"/>
</dbReference>
<dbReference type="GO" id="GO:0089718">
    <property type="term" value="P:amino acid import across plasma membrane"/>
    <property type="evidence" value="ECO:0007669"/>
    <property type="project" value="TreeGrafter"/>
</dbReference>
<feature type="disulfide bond" evidence="9">
    <location>
        <begin position="139"/>
        <end position="148"/>
    </location>
</feature>
<reference evidence="12 14" key="2">
    <citation type="journal article" date="2013" name="Nature">
        <title>Insights into bilaterian evolution from three spiralian genomes.</title>
        <authorList>
            <person name="Simakov O."/>
            <person name="Marletaz F."/>
            <person name="Cho S.J."/>
            <person name="Edsinger-Gonzales E."/>
            <person name="Havlak P."/>
            <person name="Hellsten U."/>
            <person name="Kuo D.H."/>
            <person name="Larsson T."/>
            <person name="Lv J."/>
            <person name="Arendt D."/>
            <person name="Savage R."/>
            <person name="Osoegawa K."/>
            <person name="de Jong P."/>
            <person name="Grimwood J."/>
            <person name="Chapman J.A."/>
            <person name="Shapiro H."/>
            <person name="Aerts A."/>
            <person name="Otillar R.P."/>
            <person name="Terry A.Y."/>
            <person name="Boore J.L."/>
            <person name="Grigoriev I.V."/>
            <person name="Lindberg D.R."/>
            <person name="Seaver E.C."/>
            <person name="Weisblat D.A."/>
            <person name="Putnam N.H."/>
            <person name="Rokhsar D.S."/>
        </authorList>
    </citation>
    <scope>NUCLEOTIDE SEQUENCE</scope>
    <source>
        <strain evidence="12 14">I ESC-2004</strain>
    </source>
</reference>
<evidence type="ECO:0000256" key="11">
    <source>
        <dbReference type="SAM" id="Phobius"/>
    </source>
</evidence>
<evidence type="ECO:0000256" key="7">
    <source>
        <dbReference type="ARBA" id="ARBA00023180"/>
    </source>
</evidence>
<dbReference type="EMBL" id="AMQN01027882">
    <property type="status" value="NOT_ANNOTATED_CDS"/>
    <property type="molecule type" value="Genomic_DNA"/>
</dbReference>
<feature type="binding site" evidence="8">
    <location>
        <position position="34"/>
    </location>
    <ligand>
        <name>Na(+)</name>
        <dbReference type="ChEBI" id="CHEBI:29101"/>
        <label>1</label>
    </ligand>
</feature>
<evidence type="ECO:0000256" key="2">
    <source>
        <dbReference type="ARBA" id="ARBA00006459"/>
    </source>
</evidence>
<gene>
    <name evidence="12" type="ORF">CAPTEDRAFT_185660</name>
</gene>
<feature type="transmembrane region" description="Helical" evidence="11">
    <location>
        <begin position="224"/>
        <end position="249"/>
    </location>
</feature>
<feature type="transmembrane region" description="Helical" evidence="11">
    <location>
        <begin position="79"/>
        <end position="97"/>
    </location>
</feature>
<evidence type="ECO:0000256" key="10">
    <source>
        <dbReference type="RuleBase" id="RU003732"/>
    </source>
</evidence>